<keyword evidence="1" id="KW-0472">Membrane</keyword>
<keyword evidence="3" id="KW-1185">Reference proteome</keyword>
<organism evidence="2 3">
    <name type="scientific">Lysobacter hankyongensis</name>
    <dbReference type="NCBI Taxonomy" id="1176535"/>
    <lineage>
        <taxon>Bacteria</taxon>
        <taxon>Pseudomonadati</taxon>
        <taxon>Pseudomonadota</taxon>
        <taxon>Gammaproteobacteria</taxon>
        <taxon>Lysobacterales</taxon>
        <taxon>Lysobacteraceae</taxon>
        <taxon>Lysobacter</taxon>
    </lineage>
</organism>
<sequence length="102" mass="10920">MSDATVSAVMALSFVTLLAIAIALLFFVAVAATVSATGLARERGRERFAVLAMVVPVIGWFYLIRHGRSTRWLLRYLLIGLGALAGAALLSYSILQRGPVAQ</sequence>
<dbReference type="RefSeq" id="WP_345304771.1">
    <property type="nucleotide sequence ID" value="NZ_BAABJE010000030.1"/>
</dbReference>
<reference evidence="3" key="1">
    <citation type="journal article" date="2019" name="Int. J. Syst. Evol. Microbiol.">
        <title>The Global Catalogue of Microorganisms (GCM) 10K type strain sequencing project: providing services to taxonomists for standard genome sequencing and annotation.</title>
        <authorList>
            <consortium name="The Broad Institute Genomics Platform"/>
            <consortium name="The Broad Institute Genome Sequencing Center for Infectious Disease"/>
            <person name="Wu L."/>
            <person name="Ma J."/>
        </authorList>
    </citation>
    <scope>NUCLEOTIDE SEQUENCE [LARGE SCALE GENOMIC DNA]</scope>
    <source>
        <strain evidence="3">JCM 18204</strain>
    </source>
</reference>
<feature type="transmembrane region" description="Helical" evidence="1">
    <location>
        <begin position="76"/>
        <end position="95"/>
    </location>
</feature>
<name>A0ABP9CD19_9GAMM</name>
<protein>
    <recommendedName>
        <fullName evidence="4">Transmembrane protein</fullName>
    </recommendedName>
</protein>
<evidence type="ECO:0008006" key="4">
    <source>
        <dbReference type="Google" id="ProtNLM"/>
    </source>
</evidence>
<comment type="caution">
    <text evidence="2">The sequence shown here is derived from an EMBL/GenBank/DDBJ whole genome shotgun (WGS) entry which is preliminary data.</text>
</comment>
<gene>
    <name evidence="2" type="ORF">GCM10023307_36110</name>
</gene>
<evidence type="ECO:0000256" key="1">
    <source>
        <dbReference type="SAM" id="Phobius"/>
    </source>
</evidence>
<evidence type="ECO:0000313" key="3">
    <source>
        <dbReference type="Proteomes" id="UP001499959"/>
    </source>
</evidence>
<keyword evidence="1" id="KW-0812">Transmembrane</keyword>
<proteinExistence type="predicted"/>
<accession>A0ABP9CD19</accession>
<dbReference type="EMBL" id="BAABJE010000030">
    <property type="protein sequence ID" value="GAA4806322.1"/>
    <property type="molecule type" value="Genomic_DNA"/>
</dbReference>
<keyword evidence="1" id="KW-1133">Transmembrane helix</keyword>
<dbReference type="Proteomes" id="UP001499959">
    <property type="component" value="Unassembled WGS sequence"/>
</dbReference>
<feature type="transmembrane region" description="Helical" evidence="1">
    <location>
        <begin position="47"/>
        <end position="64"/>
    </location>
</feature>
<evidence type="ECO:0000313" key="2">
    <source>
        <dbReference type="EMBL" id="GAA4806322.1"/>
    </source>
</evidence>